<dbReference type="PANTHER" id="PTHR46696:SF1">
    <property type="entry name" value="CYTOCHROME P450 YJIB-RELATED"/>
    <property type="match status" value="1"/>
</dbReference>
<gene>
    <name evidence="8" type="ORF">YM304_08660</name>
</gene>
<dbReference type="OrthoDB" id="4133219at2"/>
<proteinExistence type="inferred from homology"/>
<dbReference type="KEGG" id="aym:YM304_08660"/>
<dbReference type="GO" id="GO:0016705">
    <property type="term" value="F:oxidoreductase activity, acting on paired donors, with incorporation or reduction of molecular oxygen"/>
    <property type="evidence" value="ECO:0007669"/>
    <property type="project" value="InterPro"/>
</dbReference>
<evidence type="ECO:0000256" key="5">
    <source>
        <dbReference type="ARBA" id="ARBA00023004"/>
    </source>
</evidence>
<dbReference type="EMBL" id="AP012057">
    <property type="protein sequence ID" value="BAN01180.1"/>
    <property type="molecule type" value="Genomic_DNA"/>
</dbReference>
<dbReference type="SUPFAM" id="SSF48264">
    <property type="entry name" value="Cytochrome P450"/>
    <property type="match status" value="1"/>
</dbReference>
<organism evidence="8 9">
    <name type="scientific">Ilumatobacter coccineus (strain NBRC 103263 / KCTC 29153 / YM16-304)</name>
    <dbReference type="NCBI Taxonomy" id="1313172"/>
    <lineage>
        <taxon>Bacteria</taxon>
        <taxon>Bacillati</taxon>
        <taxon>Actinomycetota</taxon>
        <taxon>Acidimicrobiia</taxon>
        <taxon>Acidimicrobiales</taxon>
        <taxon>Ilumatobacteraceae</taxon>
        <taxon>Ilumatobacter</taxon>
    </lineage>
</organism>
<evidence type="ECO:0000256" key="1">
    <source>
        <dbReference type="ARBA" id="ARBA00010617"/>
    </source>
</evidence>
<evidence type="ECO:0000256" key="7">
    <source>
        <dbReference type="RuleBase" id="RU000461"/>
    </source>
</evidence>
<dbReference type="Pfam" id="PF00067">
    <property type="entry name" value="p450"/>
    <property type="match status" value="1"/>
</dbReference>
<dbReference type="Proteomes" id="UP000011863">
    <property type="component" value="Chromosome"/>
</dbReference>
<dbReference type="InterPro" id="IPR001128">
    <property type="entry name" value="Cyt_P450"/>
</dbReference>
<dbReference type="AlphaFoldDB" id="A0A6C7E347"/>
<evidence type="ECO:0000313" key="8">
    <source>
        <dbReference type="EMBL" id="BAN01180.1"/>
    </source>
</evidence>
<keyword evidence="5 7" id="KW-0408">Iron</keyword>
<dbReference type="RefSeq" id="WP_015440427.1">
    <property type="nucleotide sequence ID" value="NC_020520.1"/>
</dbReference>
<evidence type="ECO:0000256" key="3">
    <source>
        <dbReference type="ARBA" id="ARBA00022723"/>
    </source>
</evidence>
<dbReference type="InterPro" id="IPR036396">
    <property type="entry name" value="Cyt_P450_sf"/>
</dbReference>
<keyword evidence="4 7" id="KW-0560">Oxidoreductase</keyword>
<comment type="similarity">
    <text evidence="1 7">Belongs to the cytochrome P450 family.</text>
</comment>
<dbReference type="GO" id="GO:0020037">
    <property type="term" value="F:heme binding"/>
    <property type="evidence" value="ECO:0007669"/>
    <property type="project" value="InterPro"/>
</dbReference>
<keyword evidence="3 7" id="KW-0479">Metal-binding</keyword>
<keyword evidence="6 7" id="KW-0503">Monooxygenase</keyword>
<dbReference type="PRINTS" id="PR00359">
    <property type="entry name" value="BP450"/>
</dbReference>
<evidence type="ECO:0000256" key="4">
    <source>
        <dbReference type="ARBA" id="ARBA00023002"/>
    </source>
</evidence>
<evidence type="ECO:0000256" key="6">
    <source>
        <dbReference type="ARBA" id="ARBA00023033"/>
    </source>
</evidence>
<dbReference type="PANTHER" id="PTHR46696">
    <property type="entry name" value="P450, PUTATIVE (EUROFUNG)-RELATED"/>
    <property type="match status" value="1"/>
</dbReference>
<protein>
    <submittedName>
        <fullName evidence="8">Cytochrome P450</fullName>
    </submittedName>
</protein>
<dbReference type="InterPro" id="IPR002397">
    <property type="entry name" value="Cyt_P450_B"/>
</dbReference>
<dbReference type="InterPro" id="IPR017972">
    <property type="entry name" value="Cyt_P450_CS"/>
</dbReference>
<keyword evidence="2 7" id="KW-0349">Heme</keyword>
<evidence type="ECO:0000256" key="2">
    <source>
        <dbReference type="ARBA" id="ARBA00022617"/>
    </source>
</evidence>
<dbReference type="GO" id="GO:0005506">
    <property type="term" value="F:iron ion binding"/>
    <property type="evidence" value="ECO:0007669"/>
    <property type="project" value="InterPro"/>
</dbReference>
<accession>A0A6C7E347</accession>
<name>A0A6C7E347_ILUCY</name>
<dbReference type="FunFam" id="1.10.630.10:FF:000018">
    <property type="entry name" value="Cytochrome P450 monooxygenase"/>
    <property type="match status" value="1"/>
</dbReference>
<reference evidence="8 9" key="1">
    <citation type="journal article" date="2013" name="Int. J. Syst. Evol. Microbiol.">
        <title>Ilumatobacter nonamiense sp. nov. and Ilumatobacter coccineum sp. nov., isolated from seashore sand.</title>
        <authorList>
            <person name="Matsumoto A."/>
            <person name="Kasai H."/>
            <person name="Matsuo Y."/>
            <person name="Shizuri Y."/>
            <person name="Ichikawa N."/>
            <person name="Fujita N."/>
            <person name="Omura S."/>
            <person name="Takahashi Y."/>
        </authorList>
    </citation>
    <scope>NUCLEOTIDE SEQUENCE [LARGE SCALE GENOMIC DNA]</scope>
    <source>
        <strain evidence="9">NBRC 103263 / KCTC 29153 / YM16-304</strain>
    </source>
</reference>
<dbReference type="GO" id="GO:0004497">
    <property type="term" value="F:monooxygenase activity"/>
    <property type="evidence" value="ECO:0007669"/>
    <property type="project" value="UniProtKB-KW"/>
</dbReference>
<evidence type="ECO:0000313" key="9">
    <source>
        <dbReference type="Proteomes" id="UP000011863"/>
    </source>
</evidence>
<dbReference type="Gene3D" id="1.10.630.10">
    <property type="entry name" value="Cytochrome P450"/>
    <property type="match status" value="1"/>
</dbReference>
<dbReference type="PROSITE" id="PS00086">
    <property type="entry name" value="CYTOCHROME_P450"/>
    <property type="match status" value="1"/>
</dbReference>
<sequence length="443" mass="49082">MQQQPHPTIDDLVERKQEAIACPYPAFARLRADDPISYNDTLGAWVVTRYDDVTNILHDTERFSSLMPTGPQAVGGALAAGMAELMSDPEMAETFEVVMGNRSRAAVLLNADPPEHRRQRILVNAAFRPSNIKALEDRMVEVAHSLLDDIVGEPGERTSAEIIQRFCVLFPMTIIASALGVGDDDLARFKRWSDDIVMPVGNHSPSVEQVRGYLVSSREFADYFREKLAERRVEPKDDVISDVANAELDGEQLSEAEMLSMLQQFLVAGNETTTNLISNIVRHFAERPELQERIRADRSLIPGLVEEALRFEAPVGGLFRQAKVDVEVGGVSIAAGDHCWLLYASANRDDERFPDPDAIDPCRANLRDHLAFGHGEHFCIGASLARAEGRIATEAVLDRLGDIGLADGNTFPFNDTFVLRGMQELHIEFDTLPHPTPESETTP</sequence>
<keyword evidence="9" id="KW-1185">Reference proteome</keyword>